<dbReference type="Pfam" id="PF02277">
    <property type="entry name" value="DBI_PRT"/>
    <property type="match status" value="1"/>
</dbReference>
<evidence type="ECO:0000313" key="1">
    <source>
        <dbReference type="EMBL" id="RMO48106.1"/>
    </source>
</evidence>
<dbReference type="AlphaFoldDB" id="A0A3M3VRE5"/>
<dbReference type="SUPFAM" id="SSF52733">
    <property type="entry name" value="Nicotinate mononucleotide:5,6-dimethylbenzimidazole phosphoribosyltransferase (CobT)"/>
    <property type="match status" value="1"/>
</dbReference>
<feature type="non-terminal residue" evidence="1">
    <location>
        <position position="124"/>
    </location>
</feature>
<dbReference type="EMBL" id="RBPV01000549">
    <property type="protein sequence ID" value="RMO48106.1"/>
    <property type="molecule type" value="Genomic_DNA"/>
</dbReference>
<dbReference type="PANTHER" id="PTHR43463">
    <property type="entry name" value="NICOTINATE-NUCLEOTIDE--DIMETHYLBENZIMIDAZOLE PHOSPHORIBOSYLTRANSFERASE"/>
    <property type="match status" value="1"/>
</dbReference>
<keyword evidence="1" id="KW-0808">Transferase</keyword>
<dbReference type="InterPro" id="IPR036087">
    <property type="entry name" value="Nict_dMeBzImd_PRibTrfase_sf"/>
</dbReference>
<sequence>MLLYRPGATACCAPRRSAPSCLSVARWASAIPRRPAPSPARCWNVPRRCWSVTGLNAEGIEHKTRVIERALALHAEQAGDPLHSLFCLGGFEIAALTGAYLACAQEGIVALVDGFICSVAALVA</sequence>
<accession>A0A3M3VRE5</accession>
<name>A0A3M3VRE5_PSEA0</name>
<gene>
    <name evidence="1" type="ORF">ALQ39_04955</name>
</gene>
<reference evidence="1 2" key="1">
    <citation type="submission" date="2018-08" db="EMBL/GenBank/DDBJ databases">
        <title>Recombination of ecologically and evolutionarily significant loci maintains genetic cohesion in the Pseudomonas syringae species complex.</title>
        <authorList>
            <person name="Dillon M."/>
            <person name="Thakur S."/>
            <person name="Almeida R.N.D."/>
            <person name="Weir B.S."/>
            <person name="Guttman D.S."/>
        </authorList>
    </citation>
    <scope>NUCLEOTIDE SEQUENCE [LARGE SCALE GENOMIC DNA]</scope>
    <source>
        <strain evidence="1 2">ICMP 4316</strain>
    </source>
</reference>
<protein>
    <submittedName>
        <fullName evidence="1">Nicotinate-nucleotide--dimethylbenzimidazole phosphoribosyltransferase</fullName>
    </submittedName>
</protein>
<dbReference type="Proteomes" id="UP000275613">
    <property type="component" value="Unassembled WGS sequence"/>
</dbReference>
<keyword evidence="1" id="KW-0328">Glycosyltransferase</keyword>
<evidence type="ECO:0000313" key="2">
    <source>
        <dbReference type="Proteomes" id="UP000275613"/>
    </source>
</evidence>
<proteinExistence type="predicted"/>
<dbReference type="GO" id="GO:0008939">
    <property type="term" value="F:nicotinate-nucleotide-dimethylbenzimidazole phosphoribosyltransferase activity"/>
    <property type="evidence" value="ECO:0007669"/>
    <property type="project" value="InterPro"/>
</dbReference>
<dbReference type="Gene3D" id="3.40.50.10210">
    <property type="match status" value="1"/>
</dbReference>
<dbReference type="InterPro" id="IPR003200">
    <property type="entry name" value="Nict_dMeBzImd_PRibTrfase"/>
</dbReference>
<organism evidence="1 2">
    <name type="scientific">Pseudomonas amygdali pv. eriobotryae</name>
    <dbReference type="NCBI Taxonomy" id="129137"/>
    <lineage>
        <taxon>Bacteria</taxon>
        <taxon>Pseudomonadati</taxon>
        <taxon>Pseudomonadota</taxon>
        <taxon>Gammaproteobacteria</taxon>
        <taxon>Pseudomonadales</taxon>
        <taxon>Pseudomonadaceae</taxon>
        <taxon>Pseudomonas</taxon>
        <taxon>Pseudomonas amygdali</taxon>
    </lineage>
</organism>
<comment type="caution">
    <text evidence="1">The sequence shown here is derived from an EMBL/GenBank/DDBJ whole genome shotgun (WGS) entry which is preliminary data.</text>
</comment>
<dbReference type="PANTHER" id="PTHR43463:SF1">
    <property type="entry name" value="NICOTINATE-NUCLEOTIDE--DIMETHYLBENZIMIDAZOLE PHOSPHORIBOSYLTRANSFERASE"/>
    <property type="match status" value="1"/>
</dbReference>